<name>A0A2P2PFV6_RHIMU</name>
<organism evidence="1">
    <name type="scientific">Rhizophora mucronata</name>
    <name type="common">Asiatic mangrove</name>
    <dbReference type="NCBI Taxonomy" id="61149"/>
    <lineage>
        <taxon>Eukaryota</taxon>
        <taxon>Viridiplantae</taxon>
        <taxon>Streptophyta</taxon>
        <taxon>Embryophyta</taxon>
        <taxon>Tracheophyta</taxon>
        <taxon>Spermatophyta</taxon>
        <taxon>Magnoliopsida</taxon>
        <taxon>eudicotyledons</taxon>
        <taxon>Gunneridae</taxon>
        <taxon>Pentapetalae</taxon>
        <taxon>rosids</taxon>
        <taxon>fabids</taxon>
        <taxon>Malpighiales</taxon>
        <taxon>Rhizophoraceae</taxon>
        <taxon>Rhizophora</taxon>
    </lineage>
</organism>
<dbReference type="AlphaFoldDB" id="A0A2P2PFV6"/>
<reference evidence="1" key="1">
    <citation type="submission" date="2018-02" db="EMBL/GenBank/DDBJ databases">
        <title>Rhizophora mucronata_Transcriptome.</title>
        <authorList>
            <person name="Meera S.P."/>
            <person name="Sreeshan A."/>
            <person name="Augustine A."/>
        </authorList>
    </citation>
    <scope>NUCLEOTIDE SEQUENCE</scope>
    <source>
        <tissue evidence="1">Leaf</tissue>
    </source>
</reference>
<sequence length="29" mass="3342">MMNSRTQFQKLIFVGFKGGSQLNNLLQKL</sequence>
<proteinExistence type="predicted"/>
<protein>
    <submittedName>
        <fullName evidence="1">Uncharacterized protein</fullName>
    </submittedName>
</protein>
<dbReference type="EMBL" id="GGEC01073075">
    <property type="protein sequence ID" value="MBX53559.1"/>
    <property type="molecule type" value="Transcribed_RNA"/>
</dbReference>
<evidence type="ECO:0000313" key="1">
    <source>
        <dbReference type="EMBL" id="MBX53559.1"/>
    </source>
</evidence>
<accession>A0A2P2PFV6</accession>